<name>A0A9Q4GFH3_9EURY</name>
<feature type="region of interest" description="Disordered" evidence="1">
    <location>
        <begin position="1"/>
        <end position="21"/>
    </location>
</feature>
<organism evidence="2 3">
    <name type="scientific">Halorutilus salinus</name>
    <dbReference type="NCBI Taxonomy" id="2487751"/>
    <lineage>
        <taxon>Archaea</taxon>
        <taxon>Methanobacteriati</taxon>
        <taxon>Methanobacteriota</taxon>
        <taxon>Stenosarchaea group</taxon>
        <taxon>Halobacteria</taxon>
        <taxon>Halorutilales</taxon>
        <taxon>Halorutilaceae</taxon>
        <taxon>Halorutilus</taxon>
    </lineage>
</organism>
<dbReference type="AlphaFoldDB" id="A0A9Q4GFH3"/>
<dbReference type="EMBL" id="RKLV01000002">
    <property type="protein sequence ID" value="MCX2818149.1"/>
    <property type="molecule type" value="Genomic_DNA"/>
</dbReference>
<evidence type="ECO:0000313" key="3">
    <source>
        <dbReference type="Proteomes" id="UP001149411"/>
    </source>
</evidence>
<reference evidence="2" key="1">
    <citation type="submission" date="2022-09" db="EMBL/GenBank/DDBJ databases">
        <title>Haloadaptaus new haloarchaeum isolated from saline soil.</title>
        <authorList>
            <person name="Duran-Viseras A."/>
            <person name="Sanchez-Porro C."/>
            <person name="Ventosa A."/>
        </authorList>
    </citation>
    <scope>NUCLEOTIDE SEQUENCE</scope>
    <source>
        <strain evidence="2">F3-133</strain>
    </source>
</reference>
<protein>
    <submittedName>
        <fullName evidence="2">Uncharacterized protein</fullName>
    </submittedName>
</protein>
<proteinExistence type="predicted"/>
<dbReference type="Proteomes" id="UP001149411">
    <property type="component" value="Unassembled WGS sequence"/>
</dbReference>
<sequence>MTKPDRRIPVTEERRRELNDLKDAGQTYDELLAQLVRSYSREHLAERARELREADEDELTPLGEV</sequence>
<dbReference type="RefSeq" id="WP_266085833.1">
    <property type="nucleotide sequence ID" value="NZ_RKLV01000002.1"/>
</dbReference>
<keyword evidence="3" id="KW-1185">Reference proteome</keyword>
<accession>A0A9Q4GFH3</accession>
<evidence type="ECO:0000313" key="2">
    <source>
        <dbReference type="EMBL" id="MCX2818149.1"/>
    </source>
</evidence>
<comment type="caution">
    <text evidence="2">The sequence shown here is derived from an EMBL/GenBank/DDBJ whole genome shotgun (WGS) entry which is preliminary data.</text>
</comment>
<gene>
    <name evidence="2" type="ORF">EGH25_02115</name>
</gene>
<evidence type="ECO:0000256" key="1">
    <source>
        <dbReference type="SAM" id="MobiDB-lite"/>
    </source>
</evidence>